<reference evidence="3" key="1">
    <citation type="journal article" date="2021" name="J. Hered.">
        <title>Genome Assembly of Salicaceae Populus deltoides (Eastern Cottonwood) I-69 Based on Nanopore Sequencing and Hi-C Technologies.</title>
        <authorList>
            <person name="Bai S."/>
            <person name="Wu H."/>
            <person name="Zhang J."/>
            <person name="Pan Z."/>
            <person name="Zhao W."/>
            <person name="Li Z."/>
            <person name="Tong C."/>
        </authorList>
    </citation>
    <scope>NUCLEOTIDE SEQUENCE</scope>
    <source>
        <tissue evidence="3">Leaf</tissue>
    </source>
</reference>
<dbReference type="Gene3D" id="3.10.129.10">
    <property type="entry name" value="Hotdog Thioesterase"/>
    <property type="match status" value="1"/>
</dbReference>
<proteinExistence type="predicted"/>
<feature type="domain" description="Thioesterase" evidence="2">
    <location>
        <begin position="52"/>
        <end position="120"/>
    </location>
</feature>
<dbReference type="CDD" id="cd03443">
    <property type="entry name" value="PaaI_thioesterase"/>
    <property type="match status" value="1"/>
</dbReference>
<dbReference type="EMBL" id="JACEGQ020000010">
    <property type="protein sequence ID" value="KAH8494972.1"/>
    <property type="molecule type" value="Genomic_DNA"/>
</dbReference>
<dbReference type="GO" id="GO:0005777">
    <property type="term" value="C:peroxisome"/>
    <property type="evidence" value="ECO:0007669"/>
    <property type="project" value="TreeGrafter"/>
</dbReference>
<dbReference type="Pfam" id="PF03061">
    <property type="entry name" value="4HBT"/>
    <property type="match status" value="1"/>
</dbReference>
<dbReference type="InterPro" id="IPR003736">
    <property type="entry name" value="PAAI_dom"/>
</dbReference>
<evidence type="ECO:0000259" key="2">
    <source>
        <dbReference type="Pfam" id="PF03061"/>
    </source>
</evidence>
<keyword evidence="4" id="KW-1185">Reference proteome</keyword>
<organism evidence="3 4">
    <name type="scientific">Populus deltoides</name>
    <name type="common">Eastern poplar</name>
    <name type="synonym">Eastern cottonwood</name>
    <dbReference type="NCBI Taxonomy" id="3696"/>
    <lineage>
        <taxon>Eukaryota</taxon>
        <taxon>Viridiplantae</taxon>
        <taxon>Streptophyta</taxon>
        <taxon>Embryophyta</taxon>
        <taxon>Tracheophyta</taxon>
        <taxon>Spermatophyta</taxon>
        <taxon>Magnoliopsida</taxon>
        <taxon>eudicotyledons</taxon>
        <taxon>Gunneridae</taxon>
        <taxon>Pentapetalae</taxon>
        <taxon>rosids</taxon>
        <taxon>fabids</taxon>
        <taxon>Malpighiales</taxon>
        <taxon>Salicaceae</taxon>
        <taxon>Saliceae</taxon>
        <taxon>Populus</taxon>
    </lineage>
</organism>
<dbReference type="NCBIfam" id="TIGR00369">
    <property type="entry name" value="unchar_dom_1"/>
    <property type="match status" value="1"/>
</dbReference>
<dbReference type="Proteomes" id="UP000807159">
    <property type="component" value="Chromosome 10"/>
</dbReference>
<evidence type="ECO:0000313" key="4">
    <source>
        <dbReference type="Proteomes" id="UP000807159"/>
    </source>
</evidence>
<evidence type="ECO:0000313" key="3">
    <source>
        <dbReference type="EMBL" id="KAH8494972.1"/>
    </source>
</evidence>
<dbReference type="GO" id="GO:0061522">
    <property type="term" value="F:1,4-dihydroxy-2-naphthoyl-CoA thioesterase activity"/>
    <property type="evidence" value="ECO:0007669"/>
    <property type="project" value="TreeGrafter"/>
</dbReference>
<dbReference type="AlphaFoldDB" id="A0A8T2XQ67"/>
<protein>
    <recommendedName>
        <fullName evidence="2">Thioesterase domain-containing protein</fullName>
    </recommendedName>
</protein>
<dbReference type="PANTHER" id="PTHR43240:SF5">
    <property type="entry name" value="1,4-DIHYDROXY-2-NAPHTHOYL-COA THIOESTERASE 1"/>
    <property type="match status" value="1"/>
</dbReference>
<dbReference type="InterPro" id="IPR029069">
    <property type="entry name" value="HotDog_dom_sf"/>
</dbReference>
<keyword evidence="1" id="KW-0378">Hydrolase</keyword>
<sequence length="126" mass="13315">MDRSSSSSSSSSSNKERLDVALHSFGFEFGEMSPQRVTGRLLVNPLCVQPFKVLHGGISALISESMASLGAHLASGLQRVAGIQLSINHVKSAHLGDLILAEATPSSIGKTIQVLHLHLLNFSDPA</sequence>
<name>A0A8T2XQ67_POPDE</name>
<evidence type="ECO:0000256" key="1">
    <source>
        <dbReference type="ARBA" id="ARBA00022801"/>
    </source>
</evidence>
<dbReference type="SUPFAM" id="SSF54637">
    <property type="entry name" value="Thioesterase/thiol ester dehydrase-isomerase"/>
    <property type="match status" value="1"/>
</dbReference>
<accession>A0A8T2XQ67</accession>
<gene>
    <name evidence="3" type="ORF">H0E87_018229</name>
</gene>
<dbReference type="PANTHER" id="PTHR43240">
    <property type="entry name" value="1,4-DIHYDROXY-2-NAPHTHOYL-COA THIOESTERASE 1"/>
    <property type="match status" value="1"/>
</dbReference>
<comment type="caution">
    <text evidence="3">The sequence shown here is derived from an EMBL/GenBank/DDBJ whole genome shotgun (WGS) entry which is preliminary data.</text>
</comment>
<dbReference type="InterPro" id="IPR006683">
    <property type="entry name" value="Thioestr_dom"/>
</dbReference>
<dbReference type="GO" id="GO:0042372">
    <property type="term" value="P:phylloquinone biosynthetic process"/>
    <property type="evidence" value="ECO:0007669"/>
    <property type="project" value="TreeGrafter"/>
</dbReference>